<name>A0A9K3HQ05_HELAN</name>
<evidence type="ECO:0000313" key="3">
    <source>
        <dbReference type="EMBL" id="KAF5782206.1"/>
    </source>
</evidence>
<dbReference type="PANTHER" id="PTHR12917">
    <property type="entry name" value="ASPARTYL PROTEASE DDI-RELATED"/>
    <property type="match status" value="1"/>
</dbReference>
<dbReference type="InterPro" id="IPR021109">
    <property type="entry name" value="Peptidase_aspartic_dom_sf"/>
</dbReference>
<reference evidence="3" key="2">
    <citation type="submission" date="2020-06" db="EMBL/GenBank/DDBJ databases">
        <title>Helianthus annuus Genome sequencing and assembly Release 2.</title>
        <authorList>
            <person name="Gouzy J."/>
            <person name="Langlade N."/>
            <person name="Munos S."/>
        </authorList>
    </citation>
    <scope>NUCLEOTIDE SEQUENCE</scope>
    <source>
        <tissue evidence="3">Leaves</tissue>
    </source>
</reference>
<feature type="region of interest" description="Disordered" evidence="2">
    <location>
        <begin position="256"/>
        <end position="284"/>
    </location>
</feature>
<dbReference type="PANTHER" id="PTHR12917:SF18">
    <property type="entry name" value="DNA DAMAGE-INDUCIBLE PROTEIN 1-LIKE"/>
    <property type="match status" value="1"/>
</dbReference>
<evidence type="ECO:0000256" key="1">
    <source>
        <dbReference type="SAM" id="Coils"/>
    </source>
</evidence>
<dbReference type="Gramene" id="mRNA:HanXRQr2_Chr11g0492921">
    <property type="protein sequence ID" value="CDS:HanXRQr2_Chr11g0492921.1"/>
    <property type="gene ID" value="HanXRQr2_Chr11g0492921"/>
</dbReference>
<comment type="caution">
    <text evidence="3">The sequence shown here is derived from an EMBL/GenBank/DDBJ whole genome shotgun (WGS) entry which is preliminary data.</text>
</comment>
<evidence type="ECO:0000256" key="2">
    <source>
        <dbReference type="SAM" id="MobiDB-lite"/>
    </source>
</evidence>
<evidence type="ECO:0000313" key="4">
    <source>
        <dbReference type="Proteomes" id="UP000215914"/>
    </source>
</evidence>
<dbReference type="Pfam" id="PF13975">
    <property type="entry name" value="gag-asp_proteas"/>
    <property type="match status" value="1"/>
</dbReference>
<dbReference type="SUPFAM" id="SSF50630">
    <property type="entry name" value="Acid proteases"/>
    <property type="match status" value="1"/>
</dbReference>
<dbReference type="AlphaFoldDB" id="A0A9K3HQ05"/>
<proteinExistence type="predicted"/>
<protein>
    <submittedName>
        <fullName evidence="3">Aspartic peptidase domain superfamily</fullName>
    </submittedName>
</protein>
<dbReference type="CDD" id="cd00303">
    <property type="entry name" value="retropepsin_like"/>
    <property type="match status" value="1"/>
</dbReference>
<dbReference type="Gene3D" id="2.40.70.10">
    <property type="entry name" value="Acid Proteases"/>
    <property type="match status" value="1"/>
</dbReference>
<accession>A0A9K3HQ05</accession>
<organism evidence="3 4">
    <name type="scientific">Helianthus annuus</name>
    <name type="common">Common sunflower</name>
    <dbReference type="NCBI Taxonomy" id="4232"/>
    <lineage>
        <taxon>Eukaryota</taxon>
        <taxon>Viridiplantae</taxon>
        <taxon>Streptophyta</taxon>
        <taxon>Embryophyta</taxon>
        <taxon>Tracheophyta</taxon>
        <taxon>Spermatophyta</taxon>
        <taxon>Magnoliopsida</taxon>
        <taxon>eudicotyledons</taxon>
        <taxon>Gunneridae</taxon>
        <taxon>Pentapetalae</taxon>
        <taxon>asterids</taxon>
        <taxon>campanulids</taxon>
        <taxon>Asterales</taxon>
        <taxon>Asteraceae</taxon>
        <taxon>Asteroideae</taxon>
        <taxon>Heliantheae alliance</taxon>
        <taxon>Heliantheae</taxon>
        <taxon>Helianthus</taxon>
    </lineage>
</organism>
<sequence>MQAMIQEEIARLQSDVDEKIQNLHKNFAELEAKMNDTNKTQPEACQGSMQVSHLNTLNTQETPKTREKHNIKKLPNKGKKRYTTTKPEKKSEAGLQLLNMVVNGRPVKALVDTGASHNFVSIDEAIRLGVRVTKQNTTMKTTNGPIQPTLGMAYGVKTTIGKWKGKIDLSVVPMKEHDFVLGQDFFEKEPAFLIPFANKFCIIDGNQVHKMKTETDTGRQGMSITSIQMEVGSKTRSTTHSSQRGITRNRNEDVANLGGGGCHAPQNFNSKFQHSGSFRNTKEASRAIRMTPEQPRQYWNVLAPLEGPRPAMKELGRVRNRLHKSAQKLQPKNTLESS</sequence>
<feature type="compositionally biased region" description="Polar residues" evidence="2">
    <location>
        <begin position="266"/>
        <end position="279"/>
    </location>
</feature>
<gene>
    <name evidence="3" type="ORF">HanXRQr2_Chr11g0492921</name>
</gene>
<keyword evidence="1" id="KW-0175">Coiled coil</keyword>
<dbReference type="Proteomes" id="UP000215914">
    <property type="component" value="Unassembled WGS sequence"/>
</dbReference>
<dbReference type="EMBL" id="MNCJ02000326">
    <property type="protein sequence ID" value="KAF5782206.1"/>
    <property type="molecule type" value="Genomic_DNA"/>
</dbReference>
<reference evidence="3" key="1">
    <citation type="journal article" date="2017" name="Nature">
        <title>The sunflower genome provides insights into oil metabolism, flowering and Asterid evolution.</title>
        <authorList>
            <person name="Badouin H."/>
            <person name="Gouzy J."/>
            <person name="Grassa C.J."/>
            <person name="Murat F."/>
            <person name="Staton S.E."/>
            <person name="Cottret L."/>
            <person name="Lelandais-Briere C."/>
            <person name="Owens G.L."/>
            <person name="Carrere S."/>
            <person name="Mayjonade B."/>
            <person name="Legrand L."/>
            <person name="Gill N."/>
            <person name="Kane N.C."/>
            <person name="Bowers J.E."/>
            <person name="Hubner S."/>
            <person name="Bellec A."/>
            <person name="Berard A."/>
            <person name="Berges H."/>
            <person name="Blanchet N."/>
            <person name="Boniface M.C."/>
            <person name="Brunel D."/>
            <person name="Catrice O."/>
            <person name="Chaidir N."/>
            <person name="Claudel C."/>
            <person name="Donnadieu C."/>
            <person name="Faraut T."/>
            <person name="Fievet G."/>
            <person name="Helmstetter N."/>
            <person name="King M."/>
            <person name="Knapp S.J."/>
            <person name="Lai Z."/>
            <person name="Le Paslier M.C."/>
            <person name="Lippi Y."/>
            <person name="Lorenzon L."/>
            <person name="Mandel J.R."/>
            <person name="Marage G."/>
            <person name="Marchand G."/>
            <person name="Marquand E."/>
            <person name="Bret-Mestries E."/>
            <person name="Morien E."/>
            <person name="Nambeesan S."/>
            <person name="Nguyen T."/>
            <person name="Pegot-Espagnet P."/>
            <person name="Pouilly N."/>
            <person name="Raftis F."/>
            <person name="Sallet E."/>
            <person name="Schiex T."/>
            <person name="Thomas J."/>
            <person name="Vandecasteele C."/>
            <person name="Vares D."/>
            <person name="Vear F."/>
            <person name="Vautrin S."/>
            <person name="Crespi M."/>
            <person name="Mangin B."/>
            <person name="Burke J.M."/>
            <person name="Salse J."/>
            <person name="Munos S."/>
            <person name="Vincourt P."/>
            <person name="Rieseberg L.H."/>
            <person name="Langlade N.B."/>
        </authorList>
    </citation>
    <scope>NUCLEOTIDE SEQUENCE</scope>
    <source>
        <tissue evidence="3">Leaves</tissue>
    </source>
</reference>
<feature type="coiled-coil region" evidence="1">
    <location>
        <begin position="2"/>
        <end position="40"/>
    </location>
</feature>
<keyword evidence="4" id="KW-1185">Reference proteome</keyword>